<dbReference type="Proteomes" id="UP000283530">
    <property type="component" value="Unassembled WGS sequence"/>
</dbReference>
<name>A0A3S3MQW1_9MAGN</name>
<dbReference type="SUPFAM" id="SSF81606">
    <property type="entry name" value="PP2C-like"/>
    <property type="match status" value="1"/>
</dbReference>
<keyword evidence="15" id="KW-1185">Reference proteome</keyword>
<organism evidence="14 15">
    <name type="scientific">Cinnamomum micranthum f. kanehirae</name>
    <dbReference type="NCBI Taxonomy" id="337451"/>
    <lineage>
        <taxon>Eukaryota</taxon>
        <taxon>Viridiplantae</taxon>
        <taxon>Streptophyta</taxon>
        <taxon>Embryophyta</taxon>
        <taxon>Tracheophyta</taxon>
        <taxon>Spermatophyta</taxon>
        <taxon>Magnoliopsida</taxon>
        <taxon>Magnoliidae</taxon>
        <taxon>Laurales</taxon>
        <taxon>Lauraceae</taxon>
        <taxon>Cinnamomum</taxon>
    </lineage>
</organism>
<comment type="caution">
    <text evidence="14">The sequence shown here is derived from an EMBL/GenBank/DDBJ whole genome shotgun (WGS) entry which is preliminary data.</text>
</comment>
<dbReference type="EMBL" id="QPKB01000005">
    <property type="protein sequence ID" value="RWR84477.1"/>
    <property type="molecule type" value="Genomic_DNA"/>
</dbReference>
<dbReference type="InterPro" id="IPR001932">
    <property type="entry name" value="PPM-type_phosphatase-like_dom"/>
</dbReference>
<evidence type="ECO:0000256" key="5">
    <source>
        <dbReference type="ARBA" id="ARBA00022723"/>
    </source>
</evidence>
<dbReference type="GO" id="GO:0004722">
    <property type="term" value="F:protein serine/threonine phosphatase activity"/>
    <property type="evidence" value="ECO:0007669"/>
    <property type="project" value="UniProtKB-EC"/>
</dbReference>
<feature type="compositionally biased region" description="Polar residues" evidence="12">
    <location>
        <begin position="18"/>
        <end position="28"/>
    </location>
</feature>
<dbReference type="PANTHER" id="PTHR47992">
    <property type="entry name" value="PROTEIN PHOSPHATASE"/>
    <property type="match status" value="1"/>
</dbReference>
<protein>
    <recommendedName>
        <fullName evidence="4">protein-serine/threonine phosphatase</fullName>
        <ecNumber evidence="4">3.1.3.16</ecNumber>
    </recommendedName>
</protein>
<dbReference type="GO" id="GO:0046872">
    <property type="term" value="F:metal ion binding"/>
    <property type="evidence" value="ECO:0007669"/>
    <property type="project" value="UniProtKB-KW"/>
</dbReference>
<evidence type="ECO:0000256" key="8">
    <source>
        <dbReference type="ARBA" id="ARBA00022912"/>
    </source>
</evidence>
<comment type="catalytic activity">
    <reaction evidence="11">
        <text>O-phospho-L-threonyl-[protein] + H2O = L-threonyl-[protein] + phosphate</text>
        <dbReference type="Rhea" id="RHEA:47004"/>
        <dbReference type="Rhea" id="RHEA-COMP:11060"/>
        <dbReference type="Rhea" id="RHEA-COMP:11605"/>
        <dbReference type="ChEBI" id="CHEBI:15377"/>
        <dbReference type="ChEBI" id="CHEBI:30013"/>
        <dbReference type="ChEBI" id="CHEBI:43474"/>
        <dbReference type="ChEBI" id="CHEBI:61977"/>
        <dbReference type="EC" id="3.1.3.16"/>
    </reaction>
</comment>
<evidence type="ECO:0000259" key="13">
    <source>
        <dbReference type="PROSITE" id="PS51746"/>
    </source>
</evidence>
<evidence type="ECO:0000256" key="3">
    <source>
        <dbReference type="ARBA" id="ARBA00006702"/>
    </source>
</evidence>
<dbReference type="CDD" id="cd00143">
    <property type="entry name" value="PP2Cc"/>
    <property type="match status" value="1"/>
</dbReference>
<dbReference type="AlphaFoldDB" id="A0A3S3MQW1"/>
<evidence type="ECO:0000313" key="15">
    <source>
        <dbReference type="Proteomes" id="UP000283530"/>
    </source>
</evidence>
<evidence type="ECO:0000256" key="6">
    <source>
        <dbReference type="ARBA" id="ARBA00022801"/>
    </source>
</evidence>
<evidence type="ECO:0000256" key="11">
    <source>
        <dbReference type="ARBA" id="ARBA00048336"/>
    </source>
</evidence>
<evidence type="ECO:0000256" key="1">
    <source>
        <dbReference type="ARBA" id="ARBA00001936"/>
    </source>
</evidence>
<evidence type="ECO:0000256" key="2">
    <source>
        <dbReference type="ARBA" id="ARBA00001946"/>
    </source>
</evidence>
<evidence type="ECO:0000256" key="12">
    <source>
        <dbReference type="SAM" id="MobiDB-lite"/>
    </source>
</evidence>
<dbReference type="EC" id="3.1.3.16" evidence="4"/>
<comment type="cofactor">
    <cofactor evidence="1">
        <name>Mn(2+)</name>
        <dbReference type="ChEBI" id="CHEBI:29035"/>
    </cofactor>
</comment>
<dbReference type="OrthoDB" id="10264738at2759"/>
<dbReference type="SMART" id="SM00332">
    <property type="entry name" value="PP2Cc"/>
    <property type="match status" value="1"/>
</dbReference>
<dbReference type="InterPro" id="IPR015655">
    <property type="entry name" value="PP2C"/>
</dbReference>
<dbReference type="PROSITE" id="PS51746">
    <property type="entry name" value="PPM_2"/>
    <property type="match status" value="1"/>
</dbReference>
<reference evidence="14 15" key="1">
    <citation type="journal article" date="2019" name="Nat. Plants">
        <title>Stout camphor tree genome fills gaps in understanding of flowering plant genome evolution.</title>
        <authorList>
            <person name="Chaw S.M."/>
            <person name="Liu Y.C."/>
            <person name="Wu Y.W."/>
            <person name="Wang H.Y."/>
            <person name="Lin C.I."/>
            <person name="Wu C.S."/>
            <person name="Ke H.M."/>
            <person name="Chang L.Y."/>
            <person name="Hsu C.Y."/>
            <person name="Yang H.T."/>
            <person name="Sudianto E."/>
            <person name="Hsu M.H."/>
            <person name="Wu K.P."/>
            <person name="Wang L.N."/>
            <person name="Leebens-Mack J.H."/>
            <person name="Tsai I.J."/>
        </authorList>
    </citation>
    <scope>NUCLEOTIDE SEQUENCE [LARGE SCALE GENOMIC DNA]</scope>
    <source>
        <strain evidence="15">cv. Chaw 1501</strain>
        <tissue evidence="14">Young leaves</tissue>
    </source>
</reference>
<feature type="region of interest" description="Disordered" evidence="12">
    <location>
        <begin position="10"/>
        <end position="37"/>
    </location>
</feature>
<dbReference type="Gene3D" id="3.60.40.10">
    <property type="entry name" value="PPM-type phosphatase domain"/>
    <property type="match status" value="1"/>
</dbReference>
<evidence type="ECO:0000256" key="4">
    <source>
        <dbReference type="ARBA" id="ARBA00013081"/>
    </source>
</evidence>
<evidence type="ECO:0000313" key="14">
    <source>
        <dbReference type="EMBL" id="RWR84477.1"/>
    </source>
</evidence>
<dbReference type="InterPro" id="IPR036457">
    <property type="entry name" value="PPM-type-like_dom_sf"/>
</dbReference>
<comment type="cofactor">
    <cofactor evidence="2">
        <name>Mg(2+)</name>
        <dbReference type="ChEBI" id="CHEBI:18420"/>
    </cofactor>
</comment>
<comment type="catalytic activity">
    <reaction evidence="10">
        <text>O-phospho-L-seryl-[protein] + H2O = L-seryl-[protein] + phosphate</text>
        <dbReference type="Rhea" id="RHEA:20629"/>
        <dbReference type="Rhea" id="RHEA-COMP:9863"/>
        <dbReference type="Rhea" id="RHEA-COMP:11604"/>
        <dbReference type="ChEBI" id="CHEBI:15377"/>
        <dbReference type="ChEBI" id="CHEBI:29999"/>
        <dbReference type="ChEBI" id="CHEBI:43474"/>
        <dbReference type="ChEBI" id="CHEBI:83421"/>
        <dbReference type="EC" id="3.1.3.16"/>
    </reaction>
</comment>
<dbReference type="Pfam" id="PF00481">
    <property type="entry name" value="PP2C"/>
    <property type="match status" value="1"/>
</dbReference>
<sequence>MGGCLSIGNRIRSGGGESSSPWARSGSQRSRRTKRSVSEQVITLQQLPSIPNRIVVNGRSKTSCIFTQQGRKGINQDAMIIWEDFVSADAIFCGVFDGHGPHGHLVARRVRDALPLKLMSFLQSHEMGENGGSSNCFKAKIDMDDSMSSVKESSQEDPLISLWRDSFLKSFKAMDKELRSHPSVDCFCSGSTAVTLVKQGSNLFIGNIGDSRAVLGSKCGMDSMVAIQLTVDLKPDLPREAERIKRCKGRVFALQDEPEVQRVWLPFDDAPGLAMARAFGDFCLKDYGLISIPEFSHRLLTEKDQFIVLASDGVSIISALSACTFAFLVTELKQTTRFDWDKPMTLDPLDRVVPELDSCIRVWDVLSNDDVVEIVSAAPIRSSAARVLVDSAVREWKIKYPTSKMDDCAVVCLYLDGKMDCESETEEPSVSAAYYSLANESDDGQNLEPCLQRNFTVRTTEGGDLKARMPIAVEGSGTLAVAEDQNWLGLEGVTRVNSLVQLPRFSEERANA</sequence>
<keyword evidence="7" id="KW-0460">Magnesium</keyword>
<keyword evidence="6" id="KW-0378">Hydrolase</keyword>
<proteinExistence type="inferred from homology"/>
<comment type="similarity">
    <text evidence="3">Belongs to the PP2C family.</text>
</comment>
<feature type="domain" description="PPM-type phosphatase" evidence="13">
    <location>
        <begin position="62"/>
        <end position="415"/>
    </location>
</feature>
<dbReference type="FunFam" id="3.60.40.10:FF:000026">
    <property type="entry name" value="probable protein phosphatase 2C 52"/>
    <property type="match status" value="1"/>
</dbReference>
<evidence type="ECO:0000256" key="10">
    <source>
        <dbReference type="ARBA" id="ARBA00047761"/>
    </source>
</evidence>
<evidence type="ECO:0000256" key="9">
    <source>
        <dbReference type="ARBA" id="ARBA00023211"/>
    </source>
</evidence>
<keyword evidence="9" id="KW-0464">Manganese</keyword>
<gene>
    <name evidence="14" type="ORF">CKAN_01329300</name>
</gene>
<dbReference type="STRING" id="337451.A0A3S3MQW1"/>
<evidence type="ECO:0000256" key="7">
    <source>
        <dbReference type="ARBA" id="ARBA00022842"/>
    </source>
</evidence>
<keyword evidence="8" id="KW-0904">Protein phosphatase</keyword>
<accession>A0A3S3MQW1</accession>
<keyword evidence="5" id="KW-0479">Metal-binding</keyword>